<dbReference type="Pfam" id="PF01250">
    <property type="entry name" value="Ribosomal_S6"/>
    <property type="match status" value="1"/>
</dbReference>
<keyword evidence="4 6" id="KW-0689">Ribosomal protein</keyword>
<gene>
    <name evidence="6" type="ORF">Ctob_000398</name>
</gene>
<name>A0A0M0J341_9EUKA</name>
<dbReference type="PANTHER" id="PTHR21011:SF1">
    <property type="entry name" value="SMALL RIBOSOMAL SUBUNIT PROTEIN BS6M"/>
    <property type="match status" value="1"/>
</dbReference>
<evidence type="ECO:0000256" key="5">
    <source>
        <dbReference type="ARBA" id="ARBA00023274"/>
    </source>
</evidence>
<dbReference type="AlphaFoldDB" id="A0A0M0J341"/>
<evidence type="ECO:0000256" key="2">
    <source>
        <dbReference type="ARBA" id="ARBA00022730"/>
    </source>
</evidence>
<dbReference type="SUPFAM" id="SSF54995">
    <property type="entry name" value="Ribosomal protein S6"/>
    <property type="match status" value="1"/>
</dbReference>
<dbReference type="InterPro" id="IPR020814">
    <property type="entry name" value="Ribosomal_S6_plastid/chlpt"/>
</dbReference>
<dbReference type="Proteomes" id="UP000037460">
    <property type="component" value="Unassembled WGS sequence"/>
</dbReference>
<evidence type="ECO:0000256" key="3">
    <source>
        <dbReference type="ARBA" id="ARBA00022884"/>
    </source>
</evidence>
<dbReference type="GO" id="GO:0005737">
    <property type="term" value="C:cytoplasm"/>
    <property type="evidence" value="ECO:0007669"/>
    <property type="project" value="UniProtKB-ARBA"/>
</dbReference>
<dbReference type="InterPro" id="IPR035980">
    <property type="entry name" value="Ribosomal_bS6_sf"/>
</dbReference>
<dbReference type="OrthoDB" id="10259681at2759"/>
<dbReference type="HAMAP" id="MF_00360">
    <property type="entry name" value="Ribosomal_bS6"/>
    <property type="match status" value="1"/>
</dbReference>
<dbReference type="GO" id="GO:0003735">
    <property type="term" value="F:structural constituent of ribosome"/>
    <property type="evidence" value="ECO:0007669"/>
    <property type="project" value="InterPro"/>
</dbReference>
<dbReference type="InterPro" id="IPR014717">
    <property type="entry name" value="Transl_elong_EF1B/ribsomal_bS6"/>
</dbReference>
<dbReference type="InterPro" id="IPR020815">
    <property type="entry name" value="Ribosomal_bS6_CS"/>
</dbReference>
<evidence type="ECO:0000256" key="1">
    <source>
        <dbReference type="ARBA" id="ARBA00009512"/>
    </source>
</evidence>
<keyword evidence="7" id="KW-1185">Reference proteome</keyword>
<dbReference type="PROSITE" id="PS01048">
    <property type="entry name" value="RIBOSOMAL_S6"/>
    <property type="match status" value="1"/>
</dbReference>
<dbReference type="Gene3D" id="3.30.70.60">
    <property type="match status" value="1"/>
</dbReference>
<keyword evidence="3" id="KW-0694">RNA-binding</keyword>
<evidence type="ECO:0000256" key="4">
    <source>
        <dbReference type="ARBA" id="ARBA00022980"/>
    </source>
</evidence>
<accession>A0A0M0J341</accession>
<dbReference type="GO" id="GO:1990904">
    <property type="term" value="C:ribonucleoprotein complex"/>
    <property type="evidence" value="ECO:0007669"/>
    <property type="project" value="UniProtKB-KW"/>
</dbReference>
<evidence type="ECO:0000313" key="6">
    <source>
        <dbReference type="EMBL" id="KOO20956.1"/>
    </source>
</evidence>
<reference evidence="7" key="1">
    <citation type="journal article" date="2015" name="PLoS Genet.">
        <title>Genome Sequence and Transcriptome Analyses of Chrysochromulina tobin: Metabolic Tools for Enhanced Algal Fitness in the Prominent Order Prymnesiales (Haptophyceae).</title>
        <authorList>
            <person name="Hovde B.T."/>
            <person name="Deodato C.R."/>
            <person name="Hunsperger H.M."/>
            <person name="Ryken S.A."/>
            <person name="Yost W."/>
            <person name="Jha R.K."/>
            <person name="Patterson J."/>
            <person name="Monnat R.J. Jr."/>
            <person name="Barlow S.B."/>
            <person name="Starkenburg S.R."/>
            <person name="Cattolico R.A."/>
        </authorList>
    </citation>
    <scope>NUCLEOTIDE SEQUENCE</scope>
    <source>
        <strain evidence="7">CCMP291</strain>
    </source>
</reference>
<dbReference type="CDD" id="cd15465">
    <property type="entry name" value="bS6_mito"/>
    <property type="match status" value="1"/>
</dbReference>
<keyword evidence="2" id="KW-0699">rRNA-binding</keyword>
<sequence>MAPLYEVVMMTKSGKGATVQLTSLLQNCAKSLWSRGAVLADIRPWGARDLAYRIRKQSENHYSAQYVSMDVYCSPPTLHQLEGQLRTSPHVLRYLTFKKSSLPAFDKEARNPFLPKRPEGAIDLEADATERAKWEYVRTAIW</sequence>
<dbReference type="GO" id="GO:0070181">
    <property type="term" value="F:small ribosomal subunit rRNA binding"/>
    <property type="evidence" value="ECO:0007669"/>
    <property type="project" value="TreeGrafter"/>
</dbReference>
<organism evidence="6 7">
    <name type="scientific">Chrysochromulina tobinii</name>
    <dbReference type="NCBI Taxonomy" id="1460289"/>
    <lineage>
        <taxon>Eukaryota</taxon>
        <taxon>Haptista</taxon>
        <taxon>Haptophyta</taxon>
        <taxon>Prymnesiophyceae</taxon>
        <taxon>Prymnesiales</taxon>
        <taxon>Chrysochromulinaceae</taxon>
        <taxon>Chrysochromulina</taxon>
    </lineage>
</organism>
<keyword evidence="5" id="KW-0687">Ribonucleoprotein</keyword>
<evidence type="ECO:0000313" key="7">
    <source>
        <dbReference type="Proteomes" id="UP000037460"/>
    </source>
</evidence>
<dbReference type="NCBIfam" id="TIGR00166">
    <property type="entry name" value="S6"/>
    <property type="match status" value="1"/>
</dbReference>
<proteinExistence type="inferred from homology"/>
<dbReference type="PANTHER" id="PTHR21011">
    <property type="entry name" value="MITOCHONDRIAL 28S RIBOSOMAL PROTEIN S6"/>
    <property type="match status" value="1"/>
</dbReference>
<comment type="caution">
    <text evidence="6">The sequence shown here is derived from an EMBL/GenBank/DDBJ whole genome shotgun (WGS) entry which is preliminary data.</text>
</comment>
<protein>
    <submittedName>
        <fullName evidence="6">30s ribosomal protein s6</fullName>
    </submittedName>
</protein>
<dbReference type="InterPro" id="IPR000529">
    <property type="entry name" value="Ribosomal_bS6"/>
</dbReference>
<dbReference type="GO" id="GO:0005840">
    <property type="term" value="C:ribosome"/>
    <property type="evidence" value="ECO:0007669"/>
    <property type="project" value="UniProtKB-KW"/>
</dbReference>
<dbReference type="EMBL" id="JWZX01003399">
    <property type="protein sequence ID" value="KOO20956.1"/>
    <property type="molecule type" value="Genomic_DNA"/>
</dbReference>
<comment type="similarity">
    <text evidence="1">Belongs to the bacterial ribosomal protein bS6 family.</text>
</comment>
<dbReference type="GO" id="GO:0006412">
    <property type="term" value="P:translation"/>
    <property type="evidence" value="ECO:0007669"/>
    <property type="project" value="InterPro"/>
</dbReference>